<protein>
    <submittedName>
        <fullName evidence="1">Uncharacterized protein</fullName>
    </submittedName>
</protein>
<dbReference type="Proteomes" id="UP001249851">
    <property type="component" value="Unassembled WGS sequence"/>
</dbReference>
<reference evidence="1" key="1">
    <citation type="journal article" date="2023" name="G3 (Bethesda)">
        <title>Whole genome assembly and annotation of the endangered Caribbean coral Acropora cervicornis.</title>
        <authorList>
            <person name="Selwyn J.D."/>
            <person name="Vollmer S.V."/>
        </authorList>
    </citation>
    <scope>NUCLEOTIDE SEQUENCE</scope>
    <source>
        <strain evidence="1">K2</strain>
    </source>
</reference>
<sequence>MAAIVKRTYIHTYFNGLVLPHLDYADVVWGDQPGLTTQMKQLQSFQNRIAKKISKEKMTSADALTTLQWVPLHARRFGHRCCLVQDAIKGKIPEHFDCIFLTFNVCLEPLFSEDPPENDLYIIHKTAHRDPSEGDISDHAFLFTIWK</sequence>
<evidence type="ECO:0000313" key="1">
    <source>
        <dbReference type="EMBL" id="KAK2556928.1"/>
    </source>
</evidence>
<gene>
    <name evidence="1" type="ORF">P5673_021147</name>
</gene>
<reference evidence="1" key="2">
    <citation type="journal article" date="2023" name="Science">
        <title>Genomic signatures of disease resistance in endangered staghorn corals.</title>
        <authorList>
            <person name="Vollmer S.V."/>
            <person name="Selwyn J.D."/>
            <person name="Despard B.A."/>
            <person name="Roesel C.L."/>
        </authorList>
    </citation>
    <scope>NUCLEOTIDE SEQUENCE</scope>
    <source>
        <strain evidence="1">K2</strain>
    </source>
</reference>
<organism evidence="1 2">
    <name type="scientific">Acropora cervicornis</name>
    <name type="common">Staghorn coral</name>
    <dbReference type="NCBI Taxonomy" id="6130"/>
    <lineage>
        <taxon>Eukaryota</taxon>
        <taxon>Metazoa</taxon>
        <taxon>Cnidaria</taxon>
        <taxon>Anthozoa</taxon>
        <taxon>Hexacorallia</taxon>
        <taxon>Scleractinia</taxon>
        <taxon>Astrocoeniina</taxon>
        <taxon>Acroporidae</taxon>
        <taxon>Acropora</taxon>
    </lineage>
</organism>
<keyword evidence="2" id="KW-1185">Reference proteome</keyword>
<name>A0AAD9Q8Z4_ACRCE</name>
<evidence type="ECO:0000313" key="2">
    <source>
        <dbReference type="Proteomes" id="UP001249851"/>
    </source>
</evidence>
<proteinExistence type="predicted"/>
<accession>A0AAD9Q8Z4</accession>
<dbReference type="EMBL" id="JARQWQ010000053">
    <property type="protein sequence ID" value="KAK2556928.1"/>
    <property type="molecule type" value="Genomic_DNA"/>
</dbReference>
<comment type="caution">
    <text evidence="1">The sequence shown here is derived from an EMBL/GenBank/DDBJ whole genome shotgun (WGS) entry which is preliminary data.</text>
</comment>
<dbReference type="AlphaFoldDB" id="A0AAD9Q8Z4"/>